<reference evidence="1" key="1">
    <citation type="submission" date="2023-06" db="EMBL/GenBank/DDBJ databases">
        <title>A Treasure from Seagulls: Isolation and Description of Aciduricobacillus qingdaonensis gen. nov., sp. nov., a Rare Obligately Uric Acid-utilizing Member in the Family Bacillaceae.</title>
        <authorList>
            <person name="Liu W."/>
            <person name="Wang B."/>
        </authorList>
    </citation>
    <scope>NUCLEOTIDE SEQUENCE</scope>
    <source>
        <strain evidence="1">44XB</strain>
    </source>
</reference>
<dbReference type="InterPro" id="IPR021637">
    <property type="entry name" value="DUF3243"/>
</dbReference>
<sequence length="102" mass="11929">MDPKEQAKDHLQQMDNEKKEDILENFDKFKGYLSKQVERGEKMGMDEEQLAKTAETVANHLSKHEEPKNREEYLLQQLWKAGDKDQQHALAHLLVNLVKKTA</sequence>
<dbReference type="EMBL" id="CP129113">
    <property type="protein sequence ID" value="WLV23727.1"/>
    <property type="molecule type" value="Genomic_DNA"/>
</dbReference>
<evidence type="ECO:0000313" key="1">
    <source>
        <dbReference type="EMBL" id="WLV23727.1"/>
    </source>
</evidence>
<keyword evidence="2" id="KW-1185">Reference proteome</keyword>
<accession>A0ABY9KSN4</accession>
<dbReference type="InterPro" id="IPR038292">
    <property type="entry name" value="YmfJ/YflH_sf"/>
</dbReference>
<gene>
    <name evidence="1" type="ORF">QR721_08730</name>
</gene>
<proteinExistence type="predicted"/>
<dbReference type="RefSeq" id="WP_348026027.1">
    <property type="nucleotide sequence ID" value="NZ_CP129113.1"/>
</dbReference>
<protein>
    <submittedName>
        <fullName evidence="1">DUF3243 domain-containing protein</fullName>
    </submittedName>
</protein>
<dbReference type="Pfam" id="PF11588">
    <property type="entry name" value="DUF3243"/>
    <property type="match status" value="1"/>
</dbReference>
<evidence type="ECO:0000313" key="2">
    <source>
        <dbReference type="Proteomes" id="UP001180087"/>
    </source>
</evidence>
<dbReference type="Gene3D" id="1.10.760.20">
    <property type="entry name" value="Protein of unknown function DUF3243"/>
    <property type="match status" value="1"/>
</dbReference>
<organism evidence="1 2">
    <name type="scientific">Aciduricibacillus chroicocephali</name>
    <dbReference type="NCBI Taxonomy" id="3054939"/>
    <lineage>
        <taxon>Bacteria</taxon>
        <taxon>Bacillati</taxon>
        <taxon>Bacillota</taxon>
        <taxon>Bacilli</taxon>
        <taxon>Bacillales</taxon>
        <taxon>Bacillaceae</taxon>
        <taxon>Aciduricibacillus</taxon>
    </lineage>
</organism>
<dbReference type="Proteomes" id="UP001180087">
    <property type="component" value="Chromosome"/>
</dbReference>
<name>A0ABY9KSN4_9BACI</name>